<evidence type="ECO:0000313" key="2">
    <source>
        <dbReference type="EMBL" id="QQP89107.1"/>
    </source>
</evidence>
<gene>
    <name evidence="2" type="ORF">IGS68_24425</name>
</gene>
<dbReference type="Proteomes" id="UP000595197">
    <property type="component" value="Chromosome"/>
</dbReference>
<sequence length="191" mass="20255">MADIVEAGRALLFMRHGETEFNRRKVRCGGDVDIPLTELGEAQARAAGELLRASAGSIDAIVASPLLRTRRTAEIVREVAGIACPVTFHDGLVERRLGGWNGLDIAATQPLLDAGEDPPGGEAEPDFRTRVGAALADILARRDNLPLLIGSKGVARVLSILLAADQRGPARNAEVLRFDLPARGWPGAPVS</sequence>
<protein>
    <submittedName>
        <fullName evidence="2">Histidine phosphatase family protein</fullName>
    </submittedName>
</protein>
<dbReference type="InterPro" id="IPR013078">
    <property type="entry name" value="His_Pase_superF_clade-1"/>
</dbReference>
<reference evidence="2" key="1">
    <citation type="submission" date="2021-02" db="EMBL/GenBank/DDBJ databases">
        <title>Skermanella TT6 skin isolate.</title>
        <authorList>
            <person name="Lee K."/>
            <person name="Ganzorig M."/>
        </authorList>
    </citation>
    <scope>NUCLEOTIDE SEQUENCE</scope>
    <source>
        <strain evidence="2">TT6</strain>
    </source>
</reference>
<dbReference type="InterPro" id="IPR029033">
    <property type="entry name" value="His_PPase_superfam"/>
</dbReference>
<dbReference type="InterPro" id="IPR051695">
    <property type="entry name" value="Phosphoglycerate_Mutase"/>
</dbReference>
<dbReference type="CDD" id="cd07067">
    <property type="entry name" value="HP_PGM_like"/>
    <property type="match status" value="1"/>
</dbReference>
<dbReference type="SUPFAM" id="SSF53254">
    <property type="entry name" value="Phosphoglycerate mutase-like"/>
    <property type="match status" value="1"/>
</dbReference>
<dbReference type="SMART" id="SM00855">
    <property type="entry name" value="PGAM"/>
    <property type="match status" value="1"/>
</dbReference>
<organism evidence="2 3">
    <name type="scientific">Skermanella cutis</name>
    <dbReference type="NCBI Taxonomy" id="2775420"/>
    <lineage>
        <taxon>Bacteria</taxon>
        <taxon>Pseudomonadati</taxon>
        <taxon>Pseudomonadota</taxon>
        <taxon>Alphaproteobacteria</taxon>
        <taxon>Rhodospirillales</taxon>
        <taxon>Azospirillaceae</taxon>
        <taxon>Skermanella</taxon>
    </lineage>
</organism>
<dbReference type="RefSeq" id="WP_201074931.1">
    <property type="nucleotide sequence ID" value="NZ_CP067420.1"/>
</dbReference>
<proteinExistence type="predicted"/>
<keyword evidence="3" id="KW-1185">Reference proteome</keyword>
<keyword evidence="1" id="KW-0378">Hydrolase</keyword>
<dbReference type="EMBL" id="CP067420">
    <property type="protein sequence ID" value="QQP89107.1"/>
    <property type="molecule type" value="Genomic_DNA"/>
</dbReference>
<dbReference type="PANTHER" id="PTHR46517:SF1">
    <property type="entry name" value="FRUCTOSE-2,6-BISPHOSPHATASE TIGAR"/>
    <property type="match status" value="1"/>
</dbReference>
<accession>A0ABX7B455</accession>
<dbReference type="Gene3D" id="3.40.50.1240">
    <property type="entry name" value="Phosphoglycerate mutase-like"/>
    <property type="match status" value="1"/>
</dbReference>
<dbReference type="Pfam" id="PF00300">
    <property type="entry name" value="His_Phos_1"/>
    <property type="match status" value="1"/>
</dbReference>
<evidence type="ECO:0000313" key="3">
    <source>
        <dbReference type="Proteomes" id="UP000595197"/>
    </source>
</evidence>
<name>A0ABX7B455_9PROT</name>
<dbReference type="PANTHER" id="PTHR46517">
    <property type="entry name" value="FRUCTOSE-2,6-BISPHOSPHATASE TIGAR"/>
    <property type="match status" value="1"/>
</dbReference>
<evidence type="ECO:0000256" key="1">
    <source>
        <dbReference type="ARBA" id="ARBA00022801"/>
    </source>
</evidence>